<dbReference type="STRING" id="999552.METH_14530"/>
<dbReference type="PATRIC" id="fig|999552.6.peg.2908"/>
<protein>
    <submittedName>
        <fullName evidence="1">Uncharacterized protein</fullName>
    </submittedName>
</protein>
<organism evidence="1 2">
    <name type="scientific">Leisingera methylohalidivorans DSM 14336</name>
    <dbReference type="NCBI Taxonomy" id="999552"/>
    <lineage>
        <taxon>Bacteria</taxon>
        <taxon>Pseudomonadati</taxon>
        <taxon>Pseudomonadota</taxon>
        <taxon>Alphaproteobacteria</taxon>
        <taxon>Rhodobacterales</taxon>
        <taxon>Roseobacteraceae</taxon>
        <taxon>Leisingera</taxon>
    </lineage>
</organism>
<dbReference type="KEGG" id="lmd:METH_14530"/>
<evidence type="ECO:0000313" key="2">
    <source>
        <dbReference type="Proteomes" id="UP000018780"/>
    </source>
</evidence>
<gene>
    <name evidence="1" type="ORF">METH_14530</name>
</gene>
<dbReference type="AlphaFoldDB" id="V9W1U6"/>
<name>V9W1U6_9RHOB</name>
<dbReference type="EMBL" id="CP006773">
    <property type="protein sequence ID" value="AHD03142.1"/>
    <property type="molecule type" value="Genomic_DNA"/>
</dbReference>
<proteinExistence type="predicted"/>
<evidence type="ECO:0000313" key="1">
    <source>
        <dbReference type="EMBL" id="AHD03142.1"/>
    </source>
</evidence>
<accession>V9W1U6</accession>
<dbReference type="Proteomes" id="UP000018780">
    <property type="component" value="Chromosome"/>
</dbReference>
<dbReference type="HOGENOM" id="CLU_2070159_0_0_5"/>
<keyword evidence="2" id="KW-1185">Reference proteome</keyword>
<reference evidence="1 2" key="1">
    <citation type="submission" date="2013-09" db="EMBL/GenBank/DDBJ databases">
        <authorList>
            <consortium name="DOE Joint Genome Institute"/>
            <person name="Klenk H.-P."/>
            <person name="Huntemann M."/>
            <person name="Han J."/>
            <person name="Chen A."/>
            <person name="Kyrpides N."/>
            <person name="Mavromatis K."/>
            <person name="Markowitz V."/>
            <person name="Palaniappan K."/>
            <person name="Ivanova N."/>
            <person name="Schaumberg A."/>
            <person name="Pati A."/>
            <person name="Liolios K."/>
            <person name="Nordberg H.P."/>
            <person name="Cantor M.N."/>
            <person name="Hua S.X."/>
            <person name="Woyke T."/>
        </authorList>
    </citation>
    <scope>NUCLEOTIDE SEQUENCE [LARGE SCALE GENOMIC DNA]</scope>
    <source>
        <strain evidence="1 2">DSM 14336</strain>
    </source>
</reference>
<sequence>MAHKPPKLVIETALTVTIVLVAFSSSNFRRSVVHNAELFMQFMIQDRKPALQSYLASIEAAILTNGSVPLTAKAMKDLGVTWGTRGGAGEKEVQNLSMFASAASPYDVHFERNHPAVK</sequence>